<accession>A0ACB7SI50</accession>
<sequence length="351" mass="38635">MMCCLPTVLLVAAFGAILACFKLGSARPRKRTHDPSKSLPYLMALAAWLKLADADLTLLLKSKFGRPIATLKGKVIWITGASSGIGEYLAYELAKVGSRLVLSGTNLENLELVKNNCLGFGKDKGTEVLVLPFSICDFSSHSAQLQKVLDHFGKLDILVNNAGRSQRASFEEIPVEIDKEMFDCNVFGAISLTRVVVKYFKEKGVQGHVVVTSSTAGKLGAPFSATYTGSKHALQGYFECLRLEGVILGGLDVTITCPGPVFSRIRERAFTATPGKLYNMKDTPKSRLMPTERCAHLIAVAIANKMDEVWISQNPILLTMYLAQYVPSIFRNYVMKLLFTKERVMKLREGQ</sequence>
<keyword evidence="2" id="KW-1185">Reference proteome</keyword>
<proteinExistence type="predicted"/>
<dbReference type="EMBL" id="CM023484">
    <property type="protein sequence ID" value="KAH6934388.1"/>
    <property type="molecule type" value="Genomic_DNA"/>
</dbReference>
<dbReference type="Proteomes" id="UP000821845">
    <property type="component" value="Chromosome 4"/>
</dbReference>
<evidence type="ECO:0000313" key="1">
    <source>
        <dbReference type="EMBL" id="KAH6934388.1"/>
    </source>
</evidence>
<reference evidence="1" key="1">
    <citation type="submission" date="2020-05" db="EMBL/GenBank/DDBJ databases">
        <title>Large-scale comparative analyses of tick genomes elucidate their genetic diversity and vector capacities.</title>
        <authorList>
            <person name="Jia N."/>
            <person name="Wang J."/>
            <person name="Shi W."/>
            <person name="Du L."/>
            <person name="Sun Y."/>
            <person name="Zhan W."/>
            <person name="Jiang J."/>
            <person name="Wang Q."/>
            <person name="Zhang B."/>
            <person name="Ji P."/>
            <person name="Sakyi L.B."/>
            <person name="Cui X."/>
            <person name="Yuan T."/>
            <person name="Jiang B."/>
            <person name="Yang W."/>
            <person name="Lam T.T.-Y."/>
            <person name="Chang Q."/>
            <person name="Ding S."/>
            <person name="Wang X."/>
            <person name="Zhu J."/>
            <person name="Ruan X."/>
            <person name="Zhao L."/>
            <person name="Wei J."/>
            <person name="Que T."/>
            <person name="Du C."/>
            <person name="Cheng J."/>
            <person name="Dai P."/>
            <person name="Han X."/>
            <person name="Huang E."/>
            <person name="Gao Y."/>
            <person name="Liu J."/>
            <person name="Shao H."/>
            <person name="Ye R."/>
            <person name="Li L."/>
            <person name="Wei W."/>
            <person name="Wang X."/>
            <person name="Wang C."/>
            <person name="Yang T."/>
            <person name="Huo Q."/>
            <person name="Li W."/>
            <person name="Guo W."/>
            <person name="Chen H."/>
            <person name="Zhou L."/>
            <person name="Ni X."/>
            <person name="Tian J."/>
            <person name="Zhou Y."/>
            <person name="Sheng Y."/>
            <person name="Liu T."/>
            <person name="Pan Y."/>
            <person name="Xia L."/>
            <person name="Li J."/>
            <person name="Zhao F."/>
            <person name="Cao W."/>
        </authorList>
    </citation>
    <scope>NUCLEOTIDE SEQUENCE</scope>
    <source>
        <strain evidence="1">Hyas-2018</strain>
    </source>
</reference>
<comment type="caution">
    <text evidence="1">The sequence shown here is derived from an EMBL/GenBank/DDBJ whole genome shotgun (WGS) entry which is preliminary data.</text>
</comment>
<organism evidence="1 2">
    <name type="scientific">Hyalomma asiaticum</name>
    <name type="common">Tick</name>
    <dbReference type="NCBI Taxonomy" id="266040"/>
    <lineage>
        <taxon>Eukaryota</taxon>
        <taxon>Metazoa</taxon>
        <taxon>Ecdysozoa</taxon>
        <taxon>Arthropoda</taxon>
        <taxon>Chelicerata</taxon>
        <taxon>Arachnida</taxon>
        <taxon>Acari</taxon>
        <taxon>Parasitiformes</taxon>
        <taxon>Ixodida</taxon>
        <taxon>Ixodoidea</taxon>
        <taxon>Ixodidae</taxon>
        <taxon>Hyalomminae</taxon>
        <taxon>Hyalomma</taxon>
    </lineage>
</organism>
<protein>
    <submittedName>
        <fullName evidence="1">Uncharacterized protein</fullName>
    </submittedName>
</protein>
<evidence type="ECO:0000313" key="2">
    <source>
        <dbReference type="Proteomes" id="UP000821845"/>
    </source>
</evidence>
<name>A0ACB7SI50_HYAAI</name>
<gene>
    <name evidence="1" type="ORF">HPB50_024029</name>
</gene>